<reference evidence="4" key="1">
    <citation type="submission" date="2018-05" db="EMBL/GenBank/DDBJ databases">
        <authorList>
            <person name="Lanie J.A."/>
            <person name="Ng W.-L."/>
            <person name="Kazmierczak K.M."/>
            <person name="Andrzejewski T.M."/>
            <person name="Davidsen T.M."/>
            <person name="Wayne K.J."/>
            <person name="Tettelin H."/>
            <person name="Glass J.I."/>
            <person name="Rusch D."/>
            <person name="Podicherti R."/>
            <person name="Tsui H.-C.T."/>
            <person name="Winkler M.E."/>
        </authorList>
    </citation>
    <scope>NUCLEOTIDE SEQUENCE</scope>
</reference>
<organism evidence="4">
    <name type="scientific">marine metagenome</name>
    <dbReference type="NCBI Taxonomy" id="408172"/>
    <lineage>
        <taxon>unclassified sequences</taxon>
        <taxon>metagenomes</taxon>
        <taxon>ecological metagenomes</taxon>
    </lineage>
</organism>
<dbReference type="EMBL" id="UINC01025352">
    <property type="protein sequence ID" value="SVB00778.1"/>
    <property type="molecule type" value="Genomic_DNA"/>
</dbReference>
<feature type="domain" description="Peptidase M16 C-terminal" evidence="3">
    <location>
        <begin position="10"/>
        <end position="118"/>
    </location>
</feature>
<gene>
    <name evidence="4" type="ORF">METZ01_LOCUS153632</name>
</gene>
<dbReference type="PANTHER" id="PTHR11851:SF224">
    <property type="entry name" value="PROCESSING PROTEASE"/>
    <property type="match status" value="1"/>
</dbReference>
<dbReference type="Gene3D" id="3.30.830.10">
    <property type="entry name" value="Metalloenzyme, LuxS/M16 peptidase-like"/>
    <property type="match status" value="3"/>
</dbReference>
<dbReference type="PANTHER" id="PTHR11851">
    <property type="entry name" value="METALLOPROTEASE"/>
    <property type="match status" value="1"/>
</dbReference>
<evidence type="ECO:0008006" key="5">
    <source>
        <dbReference type="Google" id="ProtNLM"/>
    </source>
</evidence>
<dbReference type="InterPro" id="IPR007863">
    <property type="entry name" value="Peptidase_M16_C"/>
</dbReference>
<proteinExistence type="predicted"/>
<dbReference type="InterPro" id="IPR050361">
    <property type="entry name" value="MPP/UQCRC_Complex"/>
</dbReference>
<evidence type="ECO:0000256" key="1">
    <source>
        <dbReference type="SAM" id="MobiDB-lite"/>
    </source>
</evidence>
<dbReference type="SUPFAM" id="SSF63411">
    <property type="entry name" value="LuxS/MPP-like metallohydrolase"/>
    <property type="match status" value="3"/>
</dbReference>
<dbReference type="InterPro" id="IPR011249">
    <property type="entry name" value="Metalloenz_LuxS/M16"/>
</dbReference>
<dbReference type="InterPro" id="IPR011765">
    <property type="entry name" value="Pept_M16_N"/>
</dbReference>
<dbReference type="AlphaFoldDB" id="A0A382AGZ0"/>
<evidence type="ECO:0000259" key="2">
    <source>
        <dbReference type="Pfam" id="PF00675"/>
    </source>
</evidence>
<dbReference type="Pfam" id="PF00675">
    <property type="entry name" value="Peptidase_M16"/>
    <property type="match status" value="1"/>
</dbReference>
<feature type="region of interest" description="Disordered" evidence="1">
    <location>
        <begin position="191"/>
        <end position="218"/>
    </location>
</feature>
<protein>
    <recommendedName>
        <fullName evidence="5">Peptidase M16 C-terminal domain-containing protein</fullName>
    </recommendedName>
</protein>
<dbReference type="GO" id="GO:0046872">
    <property type="term" value="F:metal ion binding"/>
    <property type="evidence" value="ECO:0007669"/>
    <property type="project" value="InterPro"/>
</dbReference>
<evidence type="ECO:0000259" key="3">
    <source>
        <dbReference type="Pfam" id="PF05193"/>
    </source>
</evidence>
<feature type="domain" description="Peptidase M16 N-terminal" evidence="2">
    <location>
        <begin position="235"/>
        <end position="349"/>
    </location>
</feature>
<accession>A0A382AGZ0</accession>
<feature type="domain" description="Peptidase M16 C-terminal" evidence="3">
    <location>
        <begin position="384"/>
        <end position="562"/>
    </location>
</feature>
<name>A0A382AGZ0_9ZZZZ</name>
<dbReference type="Pfam" id="PF05193">
    <property type="entry name" value="Peptidase_M16_C"/>
    <property type="match status" value="2"/>
</dbReference>
<sequence length="653" mass="72553">MKGQTWVTLEDSVHLPRLYLAWPTTPEFTQEQAALDVLSVIMADGRSSRLEQNLVYKKQLARDISAYHHGQEISGEFHIIATANPGQTTVEIYKEILESLDEISQTPPSDKEMERAYNRISSYHIKQLEKIGGFGGKADQLNHFNVMAGNPGLIETDIERYKKVSAKDVSTAAKLLNDNFVGLTVNPLKETKSSSRQVDRTNPPKATAPTTFSTPQPKEISLENGTRLLVIQRSQLPLTTVGLFFDTGSAEDLKEKPGLSQFATDMLFEGTHSRSSSQIADEMEFLGSQVTKDVSREHTFIGVSGISDNTNEELDILSDMILNPNFPVTEMERIRKEKLSDLRSIQDSADATASVAMRSVLLGPTTPYGHTISGNEISVASIKTGDLQKHYNETLLTSNKTFIVVGNISSDLAAELISEKFGTLANQQKAKENQIVSEPPAGEGPTIYLVDRPGSAQSILRAGHISIPREHHDYHSLAFVNYILGGDYSSRLNMNLRQNKGYSYGFHSFIEWMKPLSILVARGSVQTDVTKESVFETLKELTNIVELNQIGVEEFRKAKEGLLKSVPSQFESNQQITSQLLNMAAFDLPLDYFDTNIGKISDLTLDEVRESAMKHISPTEIKMIVVGDRDKIQKPLEELGYPLFVIDMYGNSI</sequence>
<evidence type="ECO:0000313" key="4">
    <source>
        <dbReference type="EMBL" id="SVB00778.1"/>
    </source>
</evidence>